<evidence type="ECO:0000313" key="1">
    <source>
        <dbReference type="EMBL" id="GIX87036.1"/>
    </source>
</evidence>
<name>A0AAV4NSX7_CAEEX</name>
<organism evidence="1 2">
    <name type="scientific">Caerostris extrusa</name>
    <name type="common">Bark spider</name>
    <name type="synonym">Caerostris bankana</name>
    <dbReference type="NCBI Taxonomy" id="172846"/>
    <lineage>
        <taxon>Eukaryota</taxon>
        <taxon>Metazoa</taxon>
        <taxon>Ecdysozoa</taxon>
        <taxon>Arthropoda</taxon>
        <taxon>Chelicerata</taxon>
        <taxon>Arachnida</taxon>
        <taxon>Araneae</taxon>
        <taxon>Araneomorphae</taxon>
        <taxon>Entelegynae</taxon>
        <taxon>Araneoidea</taxon>
        <taxon>Araneidae</taxon>
        <taxon>Caerostris</taxon>
    </lineage>
</organism>
<dbReference type="Proteomes" id="UP001054945">
    <property type="component" value="Unassembled WGS sequence"/>
</dbReference>
<proteinExistence type="predicted"/>
<dbReference type="EMBL" id="BPLR01003642">
    <property type="protein sequence ID" value="GIX87036.1"/>
    <property type="molecule type" value="Genomic_DNA"/>
</dbReference>
<gene>
    <name evidence="1" type="ORF">CEXT_412141</name>
</gene>
<dbReference type="AlphaFoldDB" id="A0AAV4NSX7"/>
<evidence type="ECO:0000313" key="2">
    <source>
        <dbReference type="Proteomes" id="UP001054945"/>
    </source>
</evidence>
<keyword evidence="2" id="KW-1185">Reference proteome</keyword>
<protein>
    <submittedName>
        <fullName evidence="1">Uncharacterized protein</fullName>
    </submittedName>
</protein>
<comment type="caution">
    <text evidence="1">The sequence shown here is derived from an EMBL/GenBank/DDBJ whole genome shotgun (WGS) entry which is preliminary data.</text>
</comment>
<reference evidence="1 2" key="1">
    <citation type="submission" date="2021-06" db="EMBL/GenBank/DDBJ databases">
        <title>Caerostris extrusa draft genome.</title>
        <authorList>
            <person name="Kono N."/>
            <person name="Arakawa K."/>
        </authorList>
    </citation>
    <scope>NUCLEOTIDE SEQUENCE [LARGE SCALE GENOMIC DNA]</scope>
</reference>
<accession>A0AAV4NSX7</accession>
<sequence length="86" mass="9879">MPLENSVSLETSDAIRAAFYPSMERRFLHACMDNYVTLIILDCHSVMLLLESISEGAFERVIRTCFLQKSSYQLNNCKDSRLIEVT</sequence>